<feature type="domain" description="Nudix hydrolase" evidence="8">
    <location>
        <begin position="27"/>
        <end position="243"/>
    </location>
</feature>
<evidence type="ECO:0000256" key="5">
    <source>
        <dbReference type="ARBA" id="ARBA00022842"/>
    </source>
</evidence>
<organism evidence="9 10">
    <name type="scientific">Viridothelium virens</name>
    <name type="common">Speckled blister lichen</name>
    <name type="synonym">Trypethelium virens</name>
    <dbReference type="NCBI Taxonomy" id="1048519"/>
    <lineage>
        <taxon>Eukaryota</taxon>
        <taxon>Fungi</taxon>
        <taxon>Dikarya</taxon>
        <taxon>Ascomycota</taxon>
        <taxon>Pezizomycotina</taxon>
        <taxon>Dothideomycetes</taxon>
        <taxon>Dothideomycetes incertae sedis</taxon>
        <taxon>Trypetheliales</taxon>
        <taxon>Trypetheliaceae</taxon>
        <taxon>Viridothelium</taxon>
    </lineage>
</organism>
<evidence type="ECO:0000256" key="3">
    <source>
        <dbReference type="ARBA" id="ARBA00022723"/>
    </source>
</evidence>
<feature type="compositionally biased region" description="Polar residues" evidence="7">
    <location>
        <begin position="1"/>
        <end position="19"/>
    </location>
</feature>
<dbReference type="AlphaFoldDB" id="A0A6A6HIF7"/>
<dbReference type="GO" id="GO:0005739">
    <property type="term" value="C:mitochondrion"/>
    <property type="evidence" value="ECO:0007669"/>
    <property type="project" value="TreeGrafter"/>
</dbReference>
<dbReference type="SUPFAM" id="SSF55811">
    <property type="entry name" value="Nudix"/>
    <property type="match status" value="1"/>
</dbReference>
<dbReference type="Proteomes" id="UP000800092">
    <property type="component" value="Unassembled WGS sequence"/>
</dbReference>
<protein>
    <recommendedName>
        <fullName evidence="8">Nudix hydrolase domain-containing protein</fullName>
    </recommendedName>
</protein>
<feature type="region of interest" description="Disordered" evidence="7">
    <location>
        <begin position="1"/>
        <end position="25"/>
    </location>
</feature>
<dbReference type="CDD" id="cd18870">
    <property type="entry name" value="NUDIX_AcylCoAdiphos_Nudt19"/>
    <property type="match status" value="1"/>
</dbReference>
<keyword evidence="6" id="KW-0464">Manganese</keyword>
<keyword evidence="5" id="KW-0460">Magnesium</keyword>
<dbReference type="InterPro" id="IPR015797">
    <property type="entry name" value="NUDIX_hydrolase-like_dom_sf"/>
</dbReference>
<keyword evidence="4" id="KW-0378">Hydrolase</keyword>
<dbReference type="GO" id="GO:0046872">
    <property type="term" value="F:metal ion binding"/>
    <property type="evidence" value="ECO:0007669"/>
    <property type="project" value="UniProtKB-KW"/>
</dbReference>
<comment type="cofactor">
    <cofactor evidence="1">
        <name>Mn(2+)</name>
        <dbReference type="ChEBI" id="CHEBI:29035"/>
    </cofactor>
</comment>
<proteinExistence type="predicted"/>
<dbReference type="EMBL" id="ML991781">
    <property type="protein sequence ID" value="KAF2237250.1"/>
    <property type="molecule type" value="Genomic_DNA"/>
</dbReference>
<dbReference type="PANTHER" id="PTHR12318:SF0">
    <property type="entry name" value="ACYL-COENZYME A DIPHOSPHATASE NUDT19"/>
    <property type="match status" value="1"/>
</dbReference>
<sequence length="363" mass="39696">MTSSAGGQTPRATPKSKTTAKVAAPTIPRPSASVLLISPTNQILLLHRVQSSSAFPSAHVFPGGNLSAQHDGHIPEPNAPARHQDGEAYRLGAIRETFEESGILLARNNGFGRLLEVRDDEREEGRKAIHQGALDFRTWLARKGGRADTDGLIPFTRWITPPHLPKRFTTQMYLYFLPVASTSSHADNPSMGPLSSNMSTEAMIPSPTHDGGIEHTAARFLPPSAWLRMANNEEIILFPPQYFLLHLIAPFLSPDNAPTPMEPGELSRQRGALLEFVRNGGGQTPWAEKAISPEVVLKTKPGGYGDGRTMLGLAKPGPELSGTGRTGDAERIVYVDFRKEGTRRVEVRMKKDAFEDERDMGKL</sequence>
<keyword evidence="10" id="KW-1185">Reference proteome</keyword>
<keyword evidence="3" id="KW-0479">Metal-binding</keyword>
<dbReference type="PANTHER" id="PTHR12318">
    <property type="entry name" value="TESTOSTERONE-REGULATED PROTEIN RP2"/>
    <property type="match status" value="1"/>
</dbReference>
<evidence type="ECO:0000259" key="8">
    <source>
        <dbReference type="PROSITE" id="PS51462"/>
    </source>
</evidence>
<dbReference type="Gene3D" id="3.90.79.10">
    <property type="entry name" value="Nucleoside Triphosphate Pyrophosphohydrolase"/>
    <property type="match status" value="1"/>
</dbReference>
<gene>
    <name evidence="9" type="ORF">EV356DRAFT_496828</name>
</gene>
<dbReference type="InterPro" id="IPR000086">
    <property type="entry name" value="NUDIX_hydrolase_dom"/>
</dbReference>
<dbReference type="InterPro" id="IPR039121">
    <property type="entry name" value="NUDT19"/>
</dbReference>
<dbReference type="GO" id="GO:0016818">
    <property type="term" value="F:hydrolase activity, acting on acid anhydrides, in phosphorus-containing anhydrides"/>
    <property type="evidence" value="ECO:0007669"/>
    <property type="project" value="InterPro"/>
</dbReference>
<reference evidence="9" key="1">
    <citation type="journal article" date="2020" name="Stud. Mycol.">
        <title>101 Dothideomycetes genomes: a test case for predicting lifestyles and emergence of pathogens.</title>
        <authorList>
            <person name="Haridas S."/>
            <person name="Albert R."/>
            <person name="Binder M."/>
            <person name="Bloem J."/>
            <person name="Labutti K."/>
            <person name="Salamov A."/>
            <person name="Andreopoulos B."/>
            <person name="Baker S."/>
            <person name="Barry K."/>
            <person name="Bills G."/>
            <person name="Bluhm B."/>
            <person name="Cannon C."/>
            <person name="Castanera R."/>
            <person name="Culley D."/>
            <person name="Daum C."/>
            <person name="Ezra D."/>
            <person name="Gonzalez J."/>
            <person name="Henrissat B."/>
            <person name="Kuo A."/>
            <person name="Liang C."/>
            <person name="Lipzen A."/>
            <person name="Lutzoni F."/>
            <person name="Magnuson J."/>
            <person name="Mondo S."/>
            <person name="Nolan M."/>
            <person name="Ohm R."/>
            <person name="Pangilinan J."/>
            <person name="Park H.-J."/>
            <person name="Ramirez L."/>
            <person name="Alfaro M."/>
            <person name="Sun H."/>
            <person name="Tritt A."/>
            <person name="Yoshinaga Y."/>
            <person name="Zwiers L.-H."/>
            <person name="Turgeon B."/>
            <person name="Goodwin S."/>
            <person name="Spatafora J."/>
            <person name="Crous P."/>
            <person name="Grigoriev I."/>
        </authorList>
    </citation>
    <scope>NUCLEOTIDE SEQUENCE</scope>
    <source>
        <strain evidence="9">Tuck. ex Michener</strain>
    </source>
</reference>
<accession>A0A6A6HIF7</accession>
<evidence type="ECO:0000313" key="9">
    <source>
        <dbReference type="EMBL" id="KAF2237250.1"/>
    </source>
</evidence>
<evidence type="ECO:0000313" key="10">
    <source>
        <dbReference type="Proteomes" id="UP000800092"/>
    </source>
</evidence>
<name>A0A6A6HIF7_VIRVR</name>
<comment type="cofactor">
    <cofactor evidence="2">
        <name>Mg(2+)</name>
        <dbReference type="ChEBI" id="CHEBI:18420"/>
    </cofactor>
</comment>
<evidence type="ECO:0000256" key="2">
    <source>
        <dbReference type="ARBA" id="ARBA00001946"/>
    </source>
</evidence>
<dbReference type="OrthoDB" id="1695362at2759"/>
<dbReference type="PROSITE" id="PS51462">
    <property type="entry name" value="NUDIX"/>
    <property type="match status" value="1"/>
</dbReference>
<evidence type="ECO:0000256" key="7">
    <source>
        <dbReference type="SAM" id="MobiDB-lite"/>
    </source>
</evidence>
<evidence type="ECO:0000256" key="1">
    <source>
        <dbReference type="ARBA" id="ARBA00001936"/>
    </source>
</evidence>
<evidence type="ECO:0000256" key="4">
    <source>
        <dbReference type="ARBA" id="ARBA00022801"/>
    </source>
</evidence>
<evidence type="ECO:0000256" key="6">
    <source>
        <dbReference type="ARBA" id="ARBA00023211"/>
    </source>
</evidence>
<feature type="region of interest" description="Disordered" evidence="7">
    <location>
        <begin position="64"/>
        <end position="83"/>
    </location>
</feature>